<feature type="coiled-coil region" evidence="1">
    <location>
        <begin position="161"/>
        <end position="194"/>
    </location>
</feature>
<evidence type="ECO:0000313" key="3">
    <source>
        <dbReference type="EMBL" id="PON45317.1"/>
    </source>
</evidence>
<feature type="region of interest" description="Disordered" evidence="2">
    <location>
        <begin position="117"/>
        <end position="136"/>
    </location>
</feature>
<dbReference type="EMBL" id="JXTB01000334">
    <property type="protein sequence ID" value="PON45317.1"/>
    <property type="molecule type" value="Genomic_DNA"/>
</dbReference>
<keyword evidence="1" id="KW-0175">Coiled coil</keyword>
<proteinExistence type="predicted"/>
<evidence type="ECO:0000256" key="1">
    <source>
        <dbReference type="SAM" id="Coils"/>
    </source>
</evidence>
<dbReference type="AlphaFoldDB" id="A0A2P5B972"/>
<sequence>MDMSVIFSEDVTEVGTETLPIRLSSPDVKTTWEKTILKKSKEKLKRAATNEEKIWSYETIPLLGQGFAIKEKLVESIPRILRWTTDMASAAEESGPDEDEEEQHVDGNMLVLSRVGNDQSFSGKPEGSSRSSEVKARLHRVKEDLASVKDVRKEGEDDTNIIKFVNREEEKKKKLEKEEQRERIAADIADMEEEVVYDTNHMLSTLDVAKLFGSTGDVDKVVKIVTLCLKSKNTMFDDEEAIYDAIPMVLKGYNAQKSGHIPKHPNVGEKKDDNIGLRVDVEENVGTNNVDEHDKEKVDEKPVAEEKDEQKEPVSTKIPKQVPGEKVKKVAKKVVQTKIVRRTVR</sequence>
<reference evidence="4" key="1">
    <citation type="submission" date="2016-06" db="EMBL/GenBank/DDBJ databases">
        <title>Parallel loss of symbiosis genes in relatives of nitrogen-fixing non-legume Parasponia.</title>
        <authorList>
            <person name="Van Velzen R."/>
            <person name="Holmer R."/>
            <person name="Bu F."/>
            <person name="Rutten L."/>
            <person name="Van Zeijl A."/>
            <person name="Liu W."/>
            <person name="Santuari L."/>
            <person name="Cao Q."/>
            <person name="Sharma T."/>
            <person name="Shen D."/>
            <person name="Roswanjaya Y."/>
            <person name="Wardhani T."/>
            <person name="Kalhor M.S."/>
            <person name="Jansen J."/>
            <person name="Van den Hoogen J."/>
            <person name="Gungor B."/>
            <person name="Hartog M."/>
            <person name="Hontelez J."/>
            <person name="Verver J."/>
            <person name="Yang W.-C."/>
            <person name="Schijlen E."/>
            <person name="Repin R."/>
            <person name="Schilthuizen M."/>
            <person name="Schranz E."/>
            <person name="Heidstra R."/>
            <person name="Miyata K."/>
            <person name="Fedorova E."/>
            <person name="Kohlen W."/>
            <person name="Bisseling T."/>
            <person name="Smit S."/>
            <person name="Geurts R."/>
        </authorList>
    </citation>
    <scope>NUCLEOTIDE SEQUENCE [LARGE SCALE GENOMIC DNA]</scope>
    <source>
        <strain evidence="4">cv. WU1-14</strain>
    </source>
</reference>
<organism evidence="3 4">
    <name type="scientific">Parasponia andersonii</name>
    <name type="common">Sponia andersonii</name>
    <dbReference type="NCBI Taxonomy" id="3476"/>
    <lineage>
        <taxon>Eukaryota</taxon>
        <taxon>Viridiplantae</taxon>
        <taxon>Streptophyta</taxon>
        <taxon>Embryophyta</taxon>
        <taxon>Tracheophyta</taxon>
        <taxon>Spermatophyta</taxon>
        <taxon>Magnoliopsida</taxon>
        <taxon>eudicotyledons</taxon>
        <taxon>Gunneridae</taxon>
        <taxon>Pentapetalae</taxon>
        <taxon>rosids</taxon>
        <taxon>fabids</taxon>
        <taxon>Rosales</taxon>
        <taxon>Cannabaceae</taxon>
        <taxon>Parasponia</taxon>
    </lineage>
</organism>
<accession>A0A2P5B972</accession>
<keyword evidence="4" id="KW-1185">Reference proteome</keyword>
<name>A0A2P5B972_PARAD</name>
<feature type="region of interest" description="Disordered" evidence="2">
    <location>
        <begin position="283"/>
        <end position="325"/>
    </location>
</feature>
<evidence type="ECO:0000256" key="2">
    <source>
        <dbReference type="SAM" id="MobiDB-lite"/>
    </source>
</evidence>
<protein>
    <submittedName>
        <fullName evidence="3">Uncharacterized protein</fullName>
    </submittedName>
</protein>
<evidence type="ECO:0000313" key="4">
    <source>
        <dbReference type="Proteomes" id="UP000237105"/>
    </source>
</evidence>
<dbReference type="Proteomes" id="UP000237105">
    <property type="component" value="Unassembled WGS sequence"/>
</dbReference>
<comment type="caution">
    <text evidence="3">The sequence shown here is derived from an EMBL/GenBank/DDBJ whole genome shotgun (WGS) entry which is preliminary data.</text>
</comment>
<feature type="compositionally biased region" description="Basic and acidic residues" evidence="2">
    <location>
        <begin position="290"/>
        <end position="314"/>
    </location>
</feature>
<gene>
    <name evidence="3" type="ORF">PanWU01x14_260220</name>
</gene>